<dbReference type="Pfam" id="PF08268">
    <property type="entry name" value="FBA_3"/>
    <property type="match status" value="1"/>
</dbReference>
<name>A0A8S9JHD0_BRACR</name>
<protein>
    <recommendedName>
        <fullName evidence="1">F-box associated beta-propeller type 3 domain-containing protein</fullName>
    </recommendedName>
</protein>
<comment type="caution">
    <text evidence="2">The sequence shown here is derived from an EMBL/GenBank/DDBJ whole genome shotgun (WGS) entry which is preliminary data.</text>
</comment>
<accession>A0A8S9JHD0</accession>
<evidence type="ECO:0000313" key="3">
    <source>
        <dbReference type="Proteomes" id="UP000712281"/>
    </source>
</evidence>
<dbReference type="Proteomes" id="UP000712281">
    <property type="component" value="Unassembled WGS sequence"/>
</dbReference>
<dbReference type="EMBL" id="QGKW02001660">
    <property type="protein sequence ID" value="KAF2581398.1"/>
    <property type="molecule type" value="Genomic_DNA"/>
</dbReference>
<dbReference type="InterPro" id="IPR013187">
    <property type="entry name" value="F-box-assoc_dom_typ3"/>
</dbReference>
<evidence type="ECO:0000259" key="1">
    <source>
        <dbReference type="Pfam" id="PF08268"/>
    </source>
</evidence>
<feature type="domain" description="F-box associated beta-propeller type 3" evidence="1">
    <location>
        <begin position="38"/>
        <end position="108"/>
    </location>
</feature>
<proteinExistence type="predicted"/>
<reference evidence="2" key="1">
    <citation type="submission" date="2019-12" db="EMBL/GenBank/DDBJ databases">
        <title>Genome sequencing and annotation of Brassica cretica.</title>
        <authorList>
            <person name="Studholme D.J."/>
            <person name="Sarris P.F."/>
        </authorList>
    </citation>
    <scope>NUCLEOTIDE SEQUENCE</scope>
    <source>
        <strain evidence="2">PFS-001/15</strain>
        <tissue evidence="2">Leaf</tissue>
    </source>
</reference>
<gene>
    <name evidence="2" type="ORF">F2Q68_00006458</name>
</gene>
<sequence length="139" mass="15895">MMRDDRPPALASYHRMLNRSPVAYRPNRSQQQLHSILLEKFFGDPKATKLINYKGKLGGIDLTYNDSDAIELCMWILEDVESKEWSKYVYTLPVNGICEVFVVGVTTTVPKETLSKELKSEVLENTMKLLRLSAQFAPL</sequence>
<dbReference type="AlphaFoldDB" id="A0A8S9JHD0"/>
<dbReference type="PANTHER" id="PTHR31111:SF130">
    <property type="entry name" value="F-BOX ASSOCIATED UBIQUITINATION EFFECTOR FAMILY PROTEIN"/>
    <property type="match status" value="1"/>
</dbReference>
<organism evidence="2 3">
    <name type="scientific">Brassica cretica</name>
    <name type="common">Mustard</name>
    <dbReference type="NCBI Taxonomy" id="69181"/>
    <lineage>
        <taxon>Eukaryota</taxon>
        <taxon>Viridiplantae</taxon>
        <taxon>Streptophyta</taxon>
        <taxon>Embryophyta</taxon>
        <taxon>Tracheophyta</taxon>
        <taxon>Spermatophyta</taxon>
        <taxon>Magnoliopsida</taxon>
        <taxon>eudicotyledons</taxon>
        <taxon>Gunneridae</taxon>
        <taxon>Pentapetalae</taxon>
        <taxon>rosids</taxon>
        <taxon>malvids</taxon>
        <taxon>Brassicales</taxon>
        <taxon>Brassicaceae</taxon>
        <taxon>Brassiceae</taxon>
        <taxon>Brassica</taxon>
    </lineage>
</organism>
<dbReference type="PANTHER" id="PTHR31111">
    <property type="entry name" value="BNAA05G37150D PROTEIN-RELATED"/>
    <property type="match status" value="1"/>
</dbReference>
<evidence type="ECO:0000313" key="2">
    <source>
        <dbReference type="EMBL" id="KAF2581398.1"/>
    </source>
</evidence>